<sequence>MMNVPTEQTFSQFSKLPFELRDLIWSYALPEPRVYEVLDSPSSAQARNTPSSRLMFADIRNEPPPTLGRVCQDARRAVSHRYKPLVFSGTVKHVDLTRDIILLDSYLQVKRLLKVMRLLSQIDTVRRHATKIALGTSWGLYTGLHLRLFHKSVRTHQNLARFLQHISKFRQMKDIVLVVYQRSAFNLKRRMADRPRLPWQHYDLYESYHYNFNVNYNVDNYFVRRPCHSRLVRYDPGFNKADRAHFPVSQHKQYSYGPLPLGHQVHELRTTFEQWMGKVVDDGCIGNAEPPRLETATLTWIYK</sequence>
<gene>
    <name evidence="2" type="ORF">PGQ11_004151</name>
</gene>
<accession>A0ABR2J888</accession>
<dbReference type="EMBL" id="JAPCWZ010000003">
    <property type="protein sequence ID" value="KAK8873637.1"/>
    <property type="molecule type" value="Genomic_DNA"/>
</dbReference>
<evidence type="ECO:0000313" key="2">
    <source>
        <dbReference type="EMBL" id="KAK8873637.1"/>
    </source>
</evidence>
<dbReference type="Pfam" id="PF20150">
    <property type="entry name" value="2EXR"/>
    <property type="match status" value="1"/>
</dbReference>
<name>A0ABR2J888_9PEZI</name>
<organism evidence="2 3">
    <name type="scientific">Apiospora arundinis</name>
    <dbReference type="NCBI Taxonomy" id="335852"/>
    <lineage>
        <taxon>Eukaryota</taxon>
        <taxon>Fungi</taxon>
        <taxon>Dikarya</taxon>
        <taxon>Ascomycota</taxon>
        <taxon>Pezizomycotina</taxon>
        <taxon>Sordariomycetes</taxon>
        <taxon>Xylariomycetidae</taxon>
        <taxon>Amphisphaeriales</taxon>
        <taxon>Apiosporaceae</taxon>
        <taxon>Apiospora</taxon>
    </lineage>
</organism>
<reference evidence="2 3" key="1">
    <citation type="journal article" date="2024" name="IMA Fungus">
        <title>Apiospora arundinis, a panoply of carbohydrate-active enzymes and secondary metabolites.</title>
        <authorList>
            <person name="Sorensen T."/>
            <person name="Petersen C."/>
            <person name="Muurmann A.T."/>
            <person name="Christiansen J.V."/>
            <person name="Brundto M.L."/>
            <person name="Overgaard C.K."/>
            <person name="Boysen A.T."/>
            <person name="Wollenberg R.D."/>
            <person name="Larsen T.O."/>
            <person name="Sorensen J.L."/>
            <person name="Nielsen K.L."/>
            <person name="Sondergaard T.E."/>
        </authorList>
    </citation>
    <scope>NUCLEOTIDE SEQUENCE [LARGE SCALE GENOMIC DNA]</scope>
    <source>
        <strain evidence="2 3">AAU 773</strain>
    </source>
</reference>
<evidence type="ECO:0000313" key="3">
    <source>
        <dbReference type="Proteomes" id="UP001390339"/>
    </source>
</evidence>
<dbReference type="Proteomes" id="UP001390339">
    <property type="component" value="Unassembled WGS sequence"/>
</dbReference>
<comment type="caution">
    <text evidence="2">The sequence shown here is derived from an EMBL/GenBank/DDBJ whole genome shotgun (WGS) entry which is preliminary data.</text>
</comment>
<dbReference type="PANTHER" id="PTHR35910:SF6">
    <property type="entry name" value="2EXR DOMAIN-CONTAINING PROTEIN"/>
    <property type="match status" value="1"/>
</dbReference>
<proteinExistence type="predicted"/>
<dbReference type="PANTHER" id="PTHR35910">
    <property type="entry name" value="2EXR DOMAIN-CONTAINING PROTEIN"/>
    <property type="match status" value="1"/>
</dbReference>
<protein>
    <recommendedName>
        <fullName evidence="1">2EXR domain-containing protein</fullName>
    </recommendedName>
</protein>
<keyword evidence="3" id="KW-1185">Reference proteome</keyword>
<dbReference type="InterPro" id="IPR045518">
    <property type="entry name" value="2EXR"/>
</dbReference>
<feature type="domain" description="2EXR" evidence="1">
    <location>
        <begin position="10"/>
        <end position="94"/>
    </location>
</feature>
<evidence type="ECO:0000259" key="1">
    <source>
        <dbReference type="Pfam" id="PF20150"/>
    </source>
</evidence>